<keyword evidence="10" id="KW-1185">Reference proteome</keyword>
<keyword evidence="6 7" id="KW-0472">Membrane</keyword>
<evidence type="ECO:0000256" key="7">
    <source>
        <dbReference type="PIRNR" id="PIRNR016636"/>
    </source>
</evidence>
<dbReference type="InterPro" id="IPR028362">
    <property type="entry name" value="AlgI"/>
</dbReference>
<keyword evidence="7 9" id="KW-0808">Transferase</keyword>
<dbReference type="PANTHER" id="PTHR13285">
    <property type="entry name" value="ACYLTRANSFERASE"/>
    <property type="match status" value="1"/>
</dbReference>
<comment type="caution">
    <text evidence="9">The sequence shown here is derived from an EMBL/GenBank/DDBJ whole genome shotgun (WGS) entry which is preliminary data.</text>
</comment>
<evidence type="ECO:0000313" key="9">
    <source>
        <dbReference type="EMBL" id="MDT0642845.1"/>
    </source>
</evidence>
<comment type="subcellular location">
    <subcellularLocation>
        <location evidence="1">Cell membrane</location>
        <topology evidence="1">Multi-pass membrane protein</topology>
    </subcellularLocation>
</comment>
<keyword evidence="5 8" id="KW-1133">Transmembrane helix</keyword>
<evidence type="ECO:0000256" key="2">
    <source>
        <dbReference type="ARBA" id="ARBA00010323"/>
    </source>
</evidence>
<feature type="transmembrane region" description="Helical" evidence="8">
    <location>
        <begin position="6"/>
        <end position="22"/>
    </location>
</feature>
<evidence type="ECO:0000256" key="8">
    <source>
        <dbReference type="SAM" id="Phobius"/>
    </source>
</evidence>
<feature type="transmembrane region" description="Helical" evidence="8">
    <location>
        <begin position="410"/>
        <end position="427"/>
    </location>
</feature>
<keyword evidence="4 8" id="KW-0812">Transmembrane</keyword>
<evidence type="ECO:0000256" key="3">
    <source>
        <dbReference type="ARBA" id="ARBA00022475"/>
    </source>
</evidence>
<feature type="transmembrane region" description="Helical" evidence="8">
    <location>
        <begin position="310"/>
        <end position="327"/>
    </location>
</feature>
<keyword evidence="7 9" id="KW-0012">Acyltransferase</keyword>
<feature type="transmembrane region" description="Helical" evidence="8">
    <location>
        <begin position="113"/>
        <end position="133"/>
    </location>
</feature>
<accession>A0ABU3C925</accession>
<dbReference type="RefSeq" id="WP_311534469.1">
    <property type="nucleotide sequence ID" value="NZ_JAVRHQ010000008.1"/>
</dbReference>
<evidence type="ECO:0000256" key="4">
    <source>
        <dbReference type="ARBA" id="ARBA00022692"/>
    </source>
</evidence>
<evidence type="ECO:0000256" key="1">
    <source>
        <dbReference type="ARBA" id="ARBA00004651"/>
    </source>
</evidence>
<gene>
    <name evidence="9" type="ORF">RM553_08385</name>
</gene>
<dbReference type="Pfam" id="PF03062">
    <property type="entry name" value="MBOAT"/>
    <property type="match status" value="1"/>
</dbReference>
<dbReference type="GO" id="GO:0016746">
    <property type="term" value="F:acyltransferase activity"/>
    <property type="evidence" value="ECO:0007669"/>
    <property type="project" value="UniProtKB-KW"/>
</dbReference>
<dbReference type="InterPro" id="IPR024194">
    <property type="entry name" value="Ac/AlaTfrase_AlgI/DltB"/>
</dbReference>
<dbReference type="EC" id="2.3.-.-" evidence="9"/>
<feature type="transmembrane region" description="Helical" evidence="8">
    <location>
        <begin position="80"/>
        <end position="101"/>
    </location>
</feature>
<feature type="transmembrane region" description="Helical" evidence="8">
    <location>
        <begin position="448"/>
        <end position="466"/>
    </location>
</feature>
<organism evidence="9 10">
    <name type="scientific">Autumnicola tepida</name>
    <dbReference type="NCBI Taxonomy" id="3075595"/>
    <lineage>
        <taxon>Bacteria</taxon>
        <taxon>Pseudomonadati</taxon>
        <taxon>Bacteroidota</taxon>
        <taxon>Flavobacteriia</taxon>
        <taxon>Flavobacteriales</taxon>
        <taxon>Flavobacteriaceae</taxon>
        <taxon>Autumnicola</taxon>
    </lineage>
</organism>
<sequence length="476" mass="56750">MLFNSLEFAIFLPVVFLLYWSIGSKQKKLQNYLILAASYFFYGYWDWRFLFLILFSSLIDYWAGIAIYRTQKENRKKWWLFFSVFWNLGVLFVFKYFNFFIENFLNAFNLDHNGTLITSLSILLPVGLSFYTFQTLSYTIDVYKKRIKPTNKLLEFLCFVSFFPQLVAGPVERASFLLPQFLNKRIFNSQKAKEGLRQILWGLFKKIVVADNLVIAVNEMYSNPERFQSLELFYIAVLYYFQLYCDFSGYVDIAIGTAKLFGFNLSVNFRMPHLSRSIRDFWRRWNITLSQWFRDYLYIPFVKQRPRTEINTAIGLFITFTLIGFWHGANWNFLVFGAIHSILVIIYRYIPEVDAKNFRNHFRFRFADITGTATSFFILIITLIIFRTPELSLGFKIIGDIFSFIPDNNFETVIGMKVLFILLLLGIELPNRHKDFPLQGMERFIPRIGRWLIYYSFIYLIIRYAGPQAEYIYFQF</sequence>
<reference evidence="9 10" key="1">
    <citation type="submission" date="2023-09" db="EMBL/GenBank/DDBJ databases">
        <authorList>
            <person name="Rey-Velasco X."/>
        </authorList>
    </citation>
    <scope>NUCLEOTIDE SEQUENCE [LARGE SCALE GENOMIC DNA]</scope>
    <source>
        <strain evidence="9 10">F363</strain>
    </source>
</reference>
<evidence type="ECO:0000256" key="6">
    <source>
        <dbReference type="ARBA" id="ARBA00023136"/>
    </source>
</evidence>
<dbReference type="EMBL" id="JAVRHQ010000008">
    <property type="protein sequence ID" value="MDT0642845.1"/>
    <property type="molecule type" value="Genomic_DNA"/>
</dbReference>
<proteinExistence type="inferred from homology"/>
<dbReference type="PANTHER" id="PTHR13285:SF18">
    <property type="entry name" value="PROTEIN-CYSTEINE N-PALMITOYLTRANSFERASE RASP"/>
    <property type="match status" value="1"/>
</dbReference>
<feature type="transmembrane region" description="Helical" evidence="8">
    <location>
        <begin position="333"/>
        <end position="350"/>
    </location>
</feature>
<comment type="similarity">
    <text evidence="2 7">Belongs to the membrane-bound acyltransferase family.</text>
</comment>
<keyword evidence="3 7" id="KW-1003">Cell membrane</keyword>
<name>A0ABU3C925_9FLAO</name>
<feature type="transmembrane region" description="Helical" evidence="8">
    <location>
        <begin position="51"/>
        <end position="68"/>
    </location>
</feature>
<dbReference type="PIRSF" id="PIRSF016636">
    <property type="entry name" value="AlgI_DltB"/>
    <property type="match status" value="1"/>
</dbReference>
<evidence type="ECO:0000313" key="10">
    <source>
        <dbReference type="Proteomes" id="UP001262889"/>
    </source>
</evidence>
<evidence type="ECO:0000256" key="5">
    <source>
        <dbReference type="ARBA" id="ARBA00022989"/>
    </source>
</evidence>
<dbReference type="Proteomes" id="UP001262889">
    <property type="component" value="Unassembled WGS sequence"/>
</dbReference>
<dbReference type="PIRSF" id="PIRSF500217">
    <property type="entry name" value="AlgI"/>
    <property type="match status" value="1"/>
</dbReference>
<protein>
    <submittedName>
        <fullName evidence="9">MBOAT family O-acyltransferase</fullName>
        <ecNumber evidence="9">2.3.-.-</ecNumber>
    </submittedName>
</protein>
<dbReference type="InterPro" id="IPR004299">
    <property type="entry name" value="MBOAT_fam"/>
</dbReference>
<feature type="transmembrane region" description="Helical" evidence="8">
    <location>
        <begin position="362"/>
        <end position="386"/>
    </location>
</feature>
<dbReference type="InterPro" id="IPR051085">
    <property type="entry name" value="MB_O-acyltransferase"/>
</dbReference>